<comment type="caution">
    <text evidence="4">The sequence shown here is derived from an EMBL/GenBank/DDBJ whole genome shotgun (WGS) entry which is preliminary data.</text>
</comment>
<dbReference type="SUPFAM" id="SSF51735">
    <property type="entry name" value="NAD(P)-binding Rossmann-fold domains"/>
    <property type="match status" value="1"/>
</dbReference>
<dbReference type="Pfam" id="PF01073">
    <property type="entry name" value="3Beta_HSD"/>
    <property type="match status" value="1"/>
</dbReference>
<dbReference type="PANTHER" id="PTHR43245">
    <property type="entry name" value="BIFUNCTIONAL POLYMYXIN RESISTANCE PROTEIN ARNA"/>
    <property type="match status" value="1"/>
</dbReference>
<dbReference type="InterPro" id="IPR036291">
    <property type="entry name" value="NAD(P)-bd_dom_sf"/>
</dbReference>
<feature type="domain" description="3-beta hydroxysteroid dehydrogenase/isomerase" evidence="3">
    <location>
        <begin position="71"/>
        <end position="355"/>
    </location>
</feature>
<keyword evidence="5" id="KW-1185">Reference proteome</keyword>
<dbReference type="VEuPathDB" id="FungiDB:SI65_01036"/>
<dbReference type="InterPro" id="IPR002225">
    <property type="entry name" value="3Beta_OHSteriod_DH/Estase"/>
</dbReference>
<accession>A0A1E3BRC6</accession>
<dbReference type="STRING" id="573508.A0A1E3BRC6"/>
<dbReference type="Proteomes" id="UP000094569">
    <property type="component" value="Unassembled WGS sequence"/>
</dbReference>
<reference evidence="4 5" key="1">
    <citation type="journal article" date="2016" name="BMC Genomics">
        <title>Comparative genomic and transcriptomic analyses of the Fuzhuan brick tea-fermentation fungus Aspergillus cristatus.</title>
        <authorList>
            <person name="Ge Y."/>
            <person name="Wang Y."/>
            <person name="Liu Y."/>
            <person name="Tan Y."/>
            <person name="Ren X."/>
            <person name="Zhang X."/>
            <person name="Hyde K.D."/>
            <person name="Liu Y."/>
            <person name="Liu Z."/>
        </authorList>
    </citation>
    <scope>NUCLEOTIDE SEQUENCE [LARGE SCALE GENOMIC DNA]</scope>
    <source>
        <strain evidence="4 5">GZAAS20.1005</strain>
    </source>
</reference>
<organism evidence="4 5">
    <name type="scientific">Aspergillus cristatus</name>
    <name type="common">Chinese Fuzhuan brick tea-fermentation fungus</name>
    <name type="synonym">Eurotium cristatum</name>
    <dbReference type="NCBI Taxonomy" id="573508"/>
    <lineage>
        <taxon>Eukaryota</taxon>
        <taxon>Fungi</taxon>
        <taxon>Dikarya</taxon>
        <taxon>Ascomycota</taxon>
        <taxon>Pezizomycotina</taxon>
        <taxon>Eurotiomycetes</taxon>
        <taxon>Eurotiomycetidae</taxon>
        <taxon>Eurotiales</taxon>
        <taxon>Aspergillaceae</taxon>
        <taxon>Aspergillus</taxon>
        <taxon>Aspergillus subgen. Aspergillus</taxon>
    </lineage>
</organism>
<name>A0A1E3BRC6_ASPCR</name>
<dbReference type="InterPro" id="IPR050177">
    <property type="entry name" value="Lipid_A_modif_metabolic_enz"/>
</dbReference>
<comment type="similarity">
    <text evidence="1">Belongs to the 3-beta-HSD family.</text>
</comment>
<gene>
    <name evidence="4" type="ORF">SI65_01036</name>
</gene>
<evidence type="ECO:0000313" key="4">
    <source>
        <dbReference type="EMBL" id="ODM23447.1"/>
    </source>
</evidence>
<proteinExistence type="inferred from homology"/>
<evidence type="ECO:0000313" key="5">
    <source>
        <dbReference type="Proteomes" id="UP000094569"/>
    </source>
</evidence>
<dbReference type="AlphaFoldDB" id="A0A1E3BRC6"/>
<evidence type="ECO:0000256" key="2">
    <source>
        <dbReference type="ARBA" id="ARBA00023002"/>
    </source>
</evidence>
<sequence length="460" mass="50539">MLLIVAAVVALTLTLYLYHVNRGMTLVPEEALKFSPHRWTVEEVKKAYEQSIGSPVDVIKHLPPKQNRRYVVVGGSGLVGNWIVTHLLARGENPAAIRILDLLPPRQQVLDQGVVFLKTNITDKTAVSDAFTQSWPSKEIDQLPLTVYHTAAVIRPAERHKALLHFCTTVNVGGTRNVLEAAKAAGASCFIATSSGSVGLRRASFWVPPWINAPKRLVQVLSDQAGDQPKEHDQFFGNYAVSKYQAENLVRGADSAESGFRTGCIRPANGIYGIGADGSGSILGLYLRSGGNPTWTAPIIQNFVNAENVSIAHLLYEQQLVSPISENKNIDIGGQYFVVTDPNPPVTFSDVYLLLTTLSKTPMNFTYVSAVPLFLMSYAVEFYAVIQYRYLSWLLPPLSWELAQLQPALFSVSDVHTIADDSRARMKPEQGGLGYSAPINTLNGMCKEVEAWNRKVTKDA</sequence>
<dbReference type="Gene3D" id="3.40.50.720">
    <property type="entry name" value="NAD(P)-binding Rossmann-like Domain"/>
    <property type="match status" value="1"/>
</dbReference>
<dbReference type="GO" id="GO:0016616">
    <property type="term" value="F:oxidoreductase activity, acting on the CH-OH group of donors, NAD or NADP as acceptor"/>
    <property type="evidence" value="ECO:0007669"/>
    <property type="project" value="InterPro"/>
</dbReference>
<dbReference type="OrthoDB" id="10058185at2759"/>
<dbReference type="EMBL" id="JXNT01000001">
    <property type="protein sequence ID" value="ODM23447.1"/>
    <property type="molecule type" value="Genomic_DNA"/>
</dbReference>
<protein>
    <recommendedName>
        <fullName evidence="3">3-beta hydroxysteroid dehydrogenase/isomerase domain-containing protein</fullName>
    </recommendedName>
</protein>
<evidence type="ECO:0000259" key="3">
    <source>
        <dbReference type="Pfam" id="PF01073"/>
    </source>
</evidence>
<keyword evidence="2" id="KW-0560">Oxidoreductase</keyword>
<evidence type="ECO:0000256" key="1">
    <source>
        <dbReference type="ARBA" id="ARBA00009219"/>
    </source>
</evidence>
<dbReference type="GO" id="GO:0006694">
    <property type="term" value="P:steroid biosynthetic process"/>
    <property type="evidence" value="ECO:0007669"/>
    <property type="project" value="InterPro"/>
</dbReference>
<dbReference type="PANTHER" id="PTHR43245:SF51">
    <property type="entry name" value="SHORT CHAIN DEHYDROGENASE_REDUCTASE FAMILY 42E, MEMBER 2"/>
    <property type="match status" value="1"/>
</dbReference>